<comment type="function">
    <text evidence="17 19">Large subunit of the glutamine-dependent carbamoyl phosphate synthetase (CPSase). CPSase catalyzes the formation of carbamoyl phosphate from the ammonia moiety of glutamine, carbonate, and phosphate donated by ATP, constituting the first step of 2 biosynthetic pathways, one leading to arginine and/or urea and the other to pyrimidine nucleotides. The large subunit (synthetase) binds the substrates ammonia (free or transferred from glutamine from the small subunit), hydrogencarbonate and ATP and carries out an ATP-coupled ligase reaction, activating hydrogencarbonate by forming carboxy phosphate which reacts with ammonia to form carbamoyl phosphate.</text>
</comment>
<feature type="region of interest" description="Allosteric domain" evidence="19">
    <location>
        <begin position="941"/>
        <end position="1079"/>
    </location>
</feature>
<proteinExistence type="inferred from homology"/>
<dbReference type="InterPro" id="IPR036914">
    <property type="entry name" value="MGS-like_dom_sf"/>
</dbReference>
<dbReference type="GO" id="GO:0006526">
    <property type="term" value="P:L-arginine biosynthetic process"/>
    <property type="evidence" value="ECO:0007669"/>
    <property type="project" value="UniProtKB-UniRule"/>
</dbReference>
<feature type="binding site" evidence="19">
    <location>
        <position position="285"/>
    </location>
    <ligand>
        <name>Mn(2+)</name>
        <dbReference type="ChEBI" id="CHEBI:29035"/>
        <label>1</label>
    </ligand>
</feature>
<keyword evidence="10 19" id="KW-0547">Nucleotide-binding</keyword>
<feature type="region of interest" description="Carbamoyl phosphate synthetic domain" evidence="19">
    <location>
        <begin position="558"/>
        <end position="940"/>
    </location>
</feature>
<dbReference type="InterPro" id="IPR005480">
    <property type="entry name" value="CPSase_lsu_oligo"/>
</dbReference>
<sequence>MPRRDDIKTICILGSGPIVIGQACEFDYSGTQAIRALKQEGYRIVLVNSNPATIMTDPELADATYIEPLTPDFVAQVLEKERPDALLPTMGGQTALNLAIALNEQGVLDELGVELIGATPEVIERAENREQFQALMNEIGVEQPAAGVARSMDEAWEIQKNVGFPAILRPSYTMGGAGGNIAYNRDEFERYVKWSLSQSPTNEVLIDESLLGWKEFELELMRDRNDNVMIICGIENLDPLGIHTGDSVTVAPIQTLTDREYQAMRDEAMAIIRAVGVETGGCNIQFAVDPQTGRRVVIEMNPRVSRSSALASKATGYPIAKIAALVAVGYTLDEITNDITGTTSAAFEPVLDYTVVKMPRFAFEKFPTADSRLTTQMKAVGEIMSIARTFPEAMLKGVRSLETREDSFRPRMTPPDGTEGEALVDFYRPALMNPSPERLWYVFDALRAGLGVERVCEITSMDPWFIDQLQMVVDCEAAIAEHDAASLPRELLVEAKRLGFGDSDIAFFVGATEEEVRARRAELDIRPVFKQVDTCAAEFEAVTSYFYSTYEKGENEATASERDSVMILGGGPNRIGQGIEFDYCAVHAALSLREAGYRTIMVNCNPETVSTDYDVSDRLYFEPLTFETVMAIVENENPVGVILQFGGQTPLKLATKLAEAGVTILGTAHDAIHRTEDREEFNKIVEKLELKQPEAGTVRTLEEAKEIAAELGFPLLVRPSYVLGGLGMRIVYDEAELEEVFDRAQAESPDNPVLIDRFLDQAVEVDVDCISDGETAVVGGIMEHIEEAGVHSGDSAFVTPPYHLPESVLRVIREQTLSLAKELDIVGLMNVQFAIQDQKEVYILEVNPRASRTIPFIAKAIGVPLAGYAARCMLGETLGDLGYTQEVIPKAFAAKESVFPFSKFAEVDTILGPEMRSTGEVMGIDPDFNLAYLKAEIAASNAPPSSGQVFVSVKDADKWGLVPVAKKLAELGFDLVATRGTAEYLAQNGLEVRKINKVKEGQPHIVDAVINGEIAMMINTTIGAQAIKDSRSIRRAAVNEGVPYYTQLSAARAAVDAMAEVTRKQPSVKSLQDYHSELG</sequence>
<dbReference type="PROSITE" id="PS51257">
    <property type="entry name" value="PROKAR_LIPOPROTEIN"/>
    <property type="match status" value="1"/>
</dbReference>
<keyword evidence="7 19" id="KW-0028">Amino-acid biosynthesis</keyword>
<dbReference type="PROSITE" id="PS00867">
    <property type="entry name" value="CPSASE_2"/>
    <property type="match status" value="2"/>
</dbReference>
<comment type="pathway">
    <text evidence="2 19">Pyrimidine metabolism; UMP biosynthesis via de novo pathway; (S)-dihydroorotate from bicarbonate: step 1/3.</text>
</comment>
<dbReference type="FunFam" id="1.10.1030.10:FF:000002">
    <property type="entry name" value="Carbamoyl-phosphate synthase large chain"/>
    <property type="match status" value="1"/>
</dbReference>
<accession>A0A5B8YHM6</accession>
<evidence type="ECO:0000256" key="17">
    <source>
        <dbReference type="ARBA" id="ARBA00057223"/>
    </source>
</evidence>
<evidence type="ECO:0000259" key="20">
    <source>
        <dbReference type="PROSITE" id="PS50975"/>
    </source>
</evidence>
<evidence type="ECO:0000256" key="13">
    <source>
        <dbReference type="ARBA" id="ARBA00022975"/>
    </source>
</evidence>
<dbReference type="EC" id="6.3.4.16" evidence="19"/>
<evidence type="ECO:0000256" key="4">
    <source>
        <dbReference type="ARBA" id="ARBA00009799"/>
    </source>
</evidence>
<feature type="binding site" evidence="19">
    <location>
        <position position="299"/>
    </location>
    <ligand>
        <name>Mn(2+)</name>
        <dbReference type="ChEBI" id="CHEBI:29035"/>
        <label>1</label>
    </ligand>
</feature>
<feature type="binding site" evidence="19">
    <location>
        <position position="208"/>
    </location>
    <ligand>
        <name>ATP</name>
        <dbReference type="ChEBI" id="CHEBI:30616"/>
        <label>1</label>
    </ligand>
</feature>
<dbReference type="PROSITE" id="PS00866">
    <property type="entry name" value="CPSASE_1"/>
    <property type="match status" value="1"/>
</dbReference>
<dbReference type="FunFam" id="3.40.50.20:FF:000003">
    <property type="entry name" value="Carbamoyl-phosphate synthase large chain"/>
    <property type="match status" value="1"/>
</dbReference>
<comment type="pathway">
    <text evidence="3 19">Amino-acid biosynthesis; L-arginine biosynthesis; carbamoyl phosphate from bicarbonate: step 1/1.</text>
</comment>
<feature type="binding site" evidence="19">
    <location>
        <position position="790"/>
    </location>
    <ligand>
        <name>ATP</name>
        <dbReference type="ChEBI" id="CHEBI:30616"/>
        <label>2</label>
    </ligand>
</feature>
<dbReference type="Pfam" id="PF25596">
    <property type="entry name" value="CPSase_L_D1"/>
    <property type="match status" value="2"/>
</dbReference>
<evidence type="ECO:0000256" key="19">
    <source>
        <dbReference type="HAMAP-Rule" id="MF_01210"/>
    </source>
</evidence>
<evidence type="ECO:0000256" key="9">
    <source>
        <dbReference type="ARBA" id="ARBA00022737"/>
    </source>
</evidence>
<evidence type="ECO:0000256" key="1">
    <source>
        <dbReference type="ARBA" id="ARBA00001936"/>
    </source>
</evidence>
<dbReference type="InterPro" id="IPR016185">
    <property type="entry name" value="PreATP-grasp_dom_sf"/>
</dbReference>
<evidence type="ECO:0000256" key="3">
    <source>
        <dbReference type="ARBA" id="ARBA00005077"/>
    </source>
</evidence>
<comment type="cofactor">
    <cofactor evidence="19">
        <name>Mg(2+)</name>
        <dbReference type="ChEBI" id="CHEBI:18420"/>
    </cofactor>
    <cofactor evidence="19">
        <name>Mn(2+)</name>
        <dbReference type="ChEBI" id="CHEBI:29035"/>
    </cofactor>
    <text evidence="19">Binds 4 Mg(2+) or Mn(2+) ions per subunit.</text>
</comment>
<dbReference type="EMBL" id="CP041186">
    <property type="protein sequence ID" value="QDG54675.1"/>
    <property type="molecule type" value="Genomic_DNA"/>
</dbReference>
<dbReference type="Gene3D" id="3.30.470.20">
    <property type="entry name" value="ATP-grasp fold, B domain"/>
    <property type="match status" value="2"/>
</dbReference>
<dbReference type="NCBIfam" id="NF009455">
    <property type="entry name" value="PRK12815.1"/>
    <property type="match status" value="1"/>
</dbReference>
<dbReference type="UniPathway" id="UPA00070">
    <property type="reaction ID" value="UER00115"/>
</dbReference>
<dbReference type="CDD" id="cd01424">
    <property type="entry name" value="MGS_CPS_II"/>
    <property type="match status" value="1"/>
</dbReference>
<dbReference type="UniPathway" id="UPA00068">
    <property type="reaction ID" value="UER00171"/>
</dbReference>
<dbReference type="SMART" id="SM00851">
    <property type="entry name" value="MGS"/>
    <property type="match status" value="1"/>
</dbReference>
<comment type="subunit">
    <text evidence="18 19">Composed of two chains; the small (or glutamine) chain promotes the hydrolysis of glutamine to ammonia, which is used by the large (or ammonia) chain to synthesize carbamoyl phosphate. Tetramer of heterodimers (alpha,beta)4.</text>
</comment>
<dbReference type="FunFam" id="3.40.50.20:FF:000001">
    <property type="entry name" value="Carbamoyl-phosphate synthase large chain"/>
    <property type="match status" value="1"/>
</dbReference>
<dbReference type="Pfam" id="PF02787">
    <property type="entry name" value="CPSase_L_D3"/>
    <property type="match status" value="1"/>
</dbReference>
<dbReference type="InterPro" id="IPR011607">
    <property type="entry name" value="MGS-like_dom"/>
</dbReference>
<dbReference type="InterPro" id="IPR006275">
    <property type="entry name" value="CPSase_lsu"/>
</dbReference>
<feature type="binding site" evidence="19">
    <location>
        <position position="845"/>
    </location>
    <ligand>
        <name>Mg(2+)</name>
        <dbReference type="ChEBI" id="CHEBI:18420"/>
        <label>4</label>
    </ligand>
</feature>
<dbReference type="PRINTS" id="PR00098">
    <property type="entry name" value="CPSASE"/>
</dbReference>
<dbReference type="GO" id="GO:0004088">
    <property type="term" value="F:carbamoyl-phosphate synthase (glutamine-hydrolyzing) activity"/>
    <property type="evidence" value="ECO:0007669"/>
    <property type="project" value="UniProtKB-UniRule"/>
</dbReference>
<dbReference type="SUPFAM" id="SSF48108">
    <property type="entry name" value="Carbamoyl phosphate synthetase, large subunit connection domain"/>
    <property type="match status" value="1"/>
</dbReference>
<feature type="domain" description="ATP-grasp" evidence="20">
    <location>
        <begin position="682"/>
        <end position="874"/>
    </location>
</feature>
<feature type="binding site" evidence="19">
    <location>
        <position position="832"/>
    </location>
    <ligand>
        <name>Mn(2+)</name>
        <dbReference type="ChEBI" id="CHEBI:29035"/>
        <label>3</label>
    </ligand>
</feature>
<feature type="domain" description="MGS-like" evidence="21">
    <location>
        <begin position="941"/>
        <end position="1079"/>
    </location>
</feature>
<feature type="binding site" evidence="19">
    <location>
        <position position="845"/>
    </location>
    <ligand>
        <name>Mg(2+)</name>
        <dbReference type="ChEBI" id="CHEBI:18420"/>
        <label>3</label>
    </ligand>
</feature>
<dbReference type="RefSeq" id="WP_141201119.1">
    <property type="nucleotide sequence ID" value="NZ_CP041186.1"/>
</dbReference>
<keyword evidence="9 19" id="KW-0677">Repeat</keyword>
<dbReference type="AlphaFoldDB" id="A0A4Y6Q3W6"/>
<feature type="binding site" evidence="19">
    <location>
        <position position="242"/>
    </location>
    <ligand>
        <name>ATP</name>
        <dbReference type="ChEBI" id="CHEBI:30616"/>
        <label>1</label>
    </ligand>
</feature>
<feature type="binding site" evidence="19">
    <location>
        <position position="301"/>
    </location>
    <ligand>
        <name>Mg(2+)</name>
        <dbReference type="ChEBI" id="CHEBI:18420"/>
        <label>2</label>
    </ligand>
</feature>
<dbReference type="OrthoDB" id="9804197at2"/>
<dbReference type="InterPro" id="IPR005479">
    <property type="entry name" value="CPAse_ATP-bd"/>
</dbReference>
<feature type="binding site" evidence="19">
    <location>
        <position position="789"/>
    </location>
    <ligand>
        <name>ATP</name>
        <dbReference type="ChEBI" id="CHEBI:30616"/>
        <label>2</label>
    </ligand>
</feature>
<dbReference type="FunFam" id="3.30.470.20:FF:000013">
    <property type="entry name" value="Carbamoyl-phosphate synthase large chain"/>
    <property type="match status" value="1"/>
</dbReference>
<feature type="binding site" evidence="19">
    <location>
        <position position="175"/>
    </location>
    <ligand>
        <name>ATP</name>
        <dbReference type="ChEBI" id="CHEBI:30616"/>
        <label>1</label>
    </ligand>
</feature>
<feature type="binding site" evidence="19">
    <location>
        <position position="847"/>
    </location>
    <ligand>
        <name>Mn(2+)</name>
        <dbReference type="ChEBI" id="CHEBI:29035"/>
        <label>4</label>
    </ligand>
</feature>
<feature type="region of interest" description="Carboxyphosphate synthetic domain" evidence="19">
    <location>
        <begin position="1"/>
        <end position="402"/>
    </location>
</feature>
<comment type="caution">
    <text evidence="19">Lacks conserved residue(s) required for the propagation of feature annotation.</text>
</comment>
<comment type="similarity">
    <text evidence="4 19">Belongs to the CarB family.</text>
</comment>
<evidence type="ECO:0000256" key="18">
    <source>
        <dbReference type="ARBA" id="ARBA00062056"/>
    </source>
</evidence>
<dbReference type="FunFam" id="3.30.470.20:FF:000007">
    <property type="entry name" value="Carbamoyl-phosphate synthase large chain"/>
    <property type="match status" value="1"/>
</dbReference>
<accession>A0A4Y6Q3W6</accession>
<comment type="domain">
    <text evidence="19">The large subunit is composed of 2 ATP-grasp domains that are involved in binding the 2 ATP molecules needed for carbamoyl phosphate synthesis. The N-terminal ATP-grasp domain (referred to as the carboxyphosphate synthetic component) catalyzes the ATP-dependent phosphorylation of hydrogencarbonate to carboxyphosphate and the subsequent nucleophilic attack by ammonia to form a carbamate intermediate. The C-terminal ATP-grasp domain (referred to as the carbamoyl phosphate synthetic component) then catalyzes the phosphorylation of carbamate with the second ATP to form the end product carbamoyl phosphate. The reactive and unstable enzyme intermediates are sequentially channeled from one active site to the next through the interior of the protein over a distance of at least 96 A.</text>
</comment>
<feature type="binding site" evidence="19">
    <location>
        <position position="847"/>
    </location>
    <ligand>
        <name>Mg(2+)</name>
        <dbReference type="ChEBI" id="CHEBI:18420"/>
        <label>4</label>
    </ligand>
</feature>
<feature type="binding site" evidence="19">
    <location>
        <position position="718"/>
    </location>
    <ligand>
        <name>ATP</name>
        <dbReference type="ChEBI" id="CHEBI:30616"/>
        <label>2</label>
    </ligand>
</feature>
<feature type="binding site" evidence="19">
    <location>
        <position position="299"/>
    </location>
    <ligand>
        <name>ATP</name>
        <dbReference type="ChEBI" id="CHEBI:30616"/>
        <label>1</label>
    </ligand>
</feature>
<feature type="binding site" evidence="19">
    <location>
        <position position="301"/>
    </location>
    <ligand>
        <name>Mn(2+)</name>
        <dbReference type="ChEBI" id="CHEBI:29035"/>
        <label>2</label>
    </ligand>
</feature>
<name>A0A4Y6Q3W6_PERCE</name>
<feature type="binding site" evidence="19">
    <location>
        <position position="764"/>
    </location>
    <ligand>
        <name>ATP</name>
        <dbReference type="ChEBI" id="CHEBI:30616"/>
        <label>2</label>
    </ligand>
</feature>
<dbReference type="InterPro" id="IPR005483">
    <property type="entry name" value="CPSase_dom"/>
</dbReference>
<dbReference type="SUPFAM" id="SSF56059">
    <property type="entry name" value="Glutathione synthetase ATP-binding domain-like"/>
    <property type="match status" value="2"/>
</dbReference>
<dbReference type="InterPro" id="IPR011761">
    <property type="entry name" value="ATP-grasp"/>
</dbReference>
<feature type="binding site" evidence="19">
    <location>
        <position position="285"/>
    </location>
    <ligand>
        <name>ATP</name>
        <dbReference type="ChEBI" id="CHEBI:30616"/>
        <label>1</label>
    </ligand>
</feature>
<dbReference type="InterPro" id="IPR033937">
    <property type="entry name" value="MGS_CPS_CarB"/>
</dbReference>
<feature type="binding site" evidence="19">
    <location>
        <position position="243"/>
    </location>
    <ligand>
        <name>ATP</name>
        <dbReference type="ChEBI" id="CHEBI:30616"/>
        <label>1</label>
    </ligand>
</feature>
<evidence type="ECO:0000256" key="11">
    <source>
        <dbReference type="ARBA" id="ARBA00022840"/>
    </source>
</evidence>
<reference evidence="22 23" key="1">
    <citation type="submission" date="2019-06" db="EMBL/GenBank/DDBJ databases">
        <title>Persicimonas caeni gen. nov., sp. nov., a predatory bacterium isolated from solar saltern.</title>
        <authorList>
            <person name="Wang S."/>
        </authorList>
    </citation>
    <scope>NUCLEOTIDE SEQUENCE [LARGE SCALE GENOMIC DNA]</scope>
    <source>
        <strain evidence="22 23">YN101</strain>
    </source>
</reference>
<dbReference type="HAMAP" id="MF_01210_B">
    <property type="entry name" value="CPSase_L_chain_B"/>
    <property type="match status" value="1"/>
</dbReference>
<evidence type="ECO:0000256" key="5">
    <source>
        <dbReference type="ARBA" id="ARBA00022571"/>
    </source>
</evidence>
<feature type="binding site" evidence="19">
    <location>
        <position position="215"/>
    </location>
    <ligand>
        <name>ATP</name>
        <dbReference type="ChEBI" id="CHEBI:30616"/>
        <label>1</label>
    </ligand>
</feature>
<gene>
    <name evidence="19 22" type="primary">carB</name>
    <name evidence="22" type="ORF">FIV42_29210</name>
</gene>
<feature type="binding site" evidence="19">
    <location>
        <position position="792"/>
    </location>
    <ligand>
        <name>ATP</name>
        <dbReference type="ChEBI" id="CHEBI:30616"/>
        <label>2</label>
    </ligand>
</feature>
<evidence type="ECO:0000256" key="8">
    <source>
        <dbReference type="ARBA" id="ARBA00022723"/>
    </source>
</evidence>
<keyword evidence="5 19" id="KW-0055">Arginine biosynthesis</keyword>
<dbReference type="SMART" id="SM01096">
    <property type="entry name" value="CPSase_L_D3"/>
    <property type="match status" value="1"/>
</dbReference>
<feature type="binding site" evidence="19">
    <location>
        <position position="832"/>
    </location>
    <ligand>
        <name>ATP</name>
        <dbReference type="ChEBI" id="CHEBI:30616"/>
        <label>2</label>
    </ligand>
</feature>
<keyword evidence="8" id="KW-0479">Metal-binding</keyword>
<dbReference type="GO" id="GO:0005737">
    <property type="term" value="C:cytoplasm"/>
    <property type="evidence" value="ECO:0007669"/>
    <property type="project" value="TreeGrafter"/>
</dbReference>
<evidence type="ECO:0000259" key="21">
    <source>
        <dbReference type="PROSITE" id="PS51855"/>
    </source>
</evidence>
<evidence type="ECO:0000256" key="10">
    <source>
        <dbReference type="ARBA" id="ARBA00022741"/>
    </source>
</evidence>
<keyword evidence="14" id="KW-0464">Manganese</keyword>
<dbReference type="InterPro" id="IPR058047">
    <property type="entry name" value="CPSase_preATP-grasp"/>
</dbReference>
<dbReference type="PROSITE" id="PS51855">
    <property type="entry name" value="MGS"/>
    <property type="match status" value="1"/>
</dbReference>
<feature type="binding site" evidence="19">
    <location>
        <position position="832"/>
    </location>
    <ligand>
        <name>Mg(2+)</name>
        <dbReference type="ChEBI" id="CHEBI:18420"/>
        <label>3</label>
    </ligand>
</feature>
<feature type="binding site" evidence="19">
    <location>
        <position position="791"/>
    </location>
    <ligand>
        <name>ATP</name>
        <dbReference type="ChEBI" id="CHEBI:30616"/>
        <label>2</label>
    </ligand>
</feature>
<comment type="catalytic activity">
    <reaction evidence="15 19">
        <text>hydrogencarbonate + NH4(+) + 2 ATP = carbamoyl phosphate + 2 ADP + phosphate + 2 H(+)</text>
        <dbReference type="Rhea" id="RHEA:18029"/>
        <dbReference type="ChEBI" id="CHEBI:15378"/>
        <dbReference type="ChEBI" id="CHEBI:17544"/>
        <dbReference type="ChEBI" id="CHEBI:28938"/>
        <dbReference type="ChEBI" id="CHEBI:30616"/>
        <dbReference type="ChEBI" id="CHEBI:43474"/>
        <dbReference type="ChEBI" id="CHEBI:58228"/>
        <dbReference type="ChEBI" id="CHEBI:456216"/>
        <dbReference type="EC" id="6.3.4.16"/>
    </reaction>
</comment>
<feature type="binding site" evidence="19">
    <location>
        <position position="845"/>
    </location>
    <ligand>
        <name>Mn(2+)</name>
        <dbReference type="ChEBI" id="CHEBI:29035"/>
        <label>3</label>
    </ligand>
</feature>
<dbReference type="GO" id="GO:0005524">
    <property type="term" value="F:ATP binding"/>
    <property type="evidence" value="ECO:0007669"/>
    <property type="project" value="UniProtKB-UniRule"/>
</dbReference>
<dbReference type="Gene3D" id="1.10.1030.10">
    <property type="entry name" value="Carbamoyl-phosphate synthetase, large subunit oligomerisation domain"/>
    <property type="match status" value="1"/>
</dbReference>
<feature type="binding site" evidence="19">
    <location>
        <position position="845"/>
    </location>
    <ligand>
        <name>Mn(2+)</name>
        <dbReference type="ChEBI" id="CHEBI:29035"/>
        <label>4</label>
    </ligand>
</feature>
<dbReference type="Pfam" id="PF02786">
    <property type="entry name" value="CPSase_L_D2"/>
    <property type="match status" value="2"/>
</dbReference>
<dbReference type="GO" id="GO:0046872">
    <property type="term" value="F:metal ion binding"/>
    <property type="evidence" value="ECO:0007669"/>
    <property type="project" value="UniProtKB-KW"/>
</dbReference>
<dbReference type="Gene3D" id="3.40.50.1380">
    <property type="entry name" value="Methylglyoxal synthase-like domain"/>
    <property type="match status" value="1"/>
</dbReference>
<comment type="cofactor">
    <cofactor evidence="1">
        <name>Mn(2+)</name>
        <dbReference type="ChEBI" id="CHEBI:29035"/>
    </cofactor>
</comment>
<evidence type="ECO:0000256" key="6">
    <source>
        <dbReference type="ARBA" id="ARBA00022598"/>
    </source>
</evidence>
<feature type="binding site" evidence="19">
    <location>
        <position position="757"/>
    </location>
    <ligand>
        <name>ATP</name>
        <dbReference type="ChEBI" id="CHEBI:30616"/>
        <label>2</label>
    </ligand>
</feature>
<dbReference type="HAMAP" id="MF_01210_A">
    <property type="entry name" value="CPSase_L_chain_A"/>
    <property type="match status" value="1"/>
</dbReference>
<feature type="binding site" evidence="19">
    <location>
        <position position="299"/>
    </location>
    <ligand>
        <name>Mn(2+)</name>
        <dbReference type="ChEBI" id="CHEBI:29035"/>
        <label>2</label>
    </ligand>
</feature>
<protein>
    <recommendedName>
        <fullName evidence="19">Carbamoyl phosphate synthase large chain</fullName>
        <ecNumber evidence="19">6.3.4.16</ecNumber>
        <ecNumber evidence="19">6.3.5.5</ecNumber>
    </recommendedName>
    <alternativeName>
        <fullName evidence="19">Carbamoyl phosphate synthetase ammonia chain</fullName>
    </alternativeName>
</protein>
<organism evidence="22 23">
    <name type="scientific">Persicimonas caeni</name>
    <dbReference type="NCBI Taxonomy" id="2292766"/>
    <lineage>
        <taxon>Bacteria</taxon>
        <taxon>Deltaproteobacteria</taxon>
        <taxon>Bradymonadales</taxon>
        <taxon>Bradymonadaceae</taxon>
        <taxon>Persicimonas</taxon>
    </lineage>
</organism>
<comment type="catalytic activity">
    <reaction evidence="16 19">
        <text>hydrogencarbonate + L-glutamine + 2 ATP + H2O = carbamoyl phosphate + L-glutamate + 2 ADP + phosphate + 2 H(+)</text>
        <dbReference type="Rhea" id="RHEA:18633"/>
        <dbReference type="ChEBI" id="CHEBI:15377"/>
        <dbReference type="ChEBI" id="CHEBI:15378"/>
        <dbReference type="ChEBI" id="CHEBI:17544"/>
        <dbReference type="ChEBI" id="CHEBI:29985"/>
        <dbReference type="ChEBI" id="CHEBI:30616"/>
        <dbReference type="ChEBI" id="CHEBI:43474"/>
        <dbReference type="ChEBI" id="CHEBI:58228"/>
        <dbReference type="ChEBI" id="CHEBI:58359"/>
        <dbReference type="ChEBI" id="CHEBI:456216"/>
        <dbReference type="EC" id="6.3.5.5"/>
    </reaction>
</comment>
<feature type="binding site" evidence="19">
    <location>
        <position position="759"/>
    </location>
    <ligand>
        <name>ATP</name>
        <dbReference type="ChEBI" id="CHEBI:30616"/>
        <label>2</label>
    </ligand>
</feature>
<feature type="domain" description="ATP-grasp" evidence="20">
    <location>
        <begin position="133"/>
        <end position="328"/>
    </location>
</feature>
<evidence type="ECO:0000256" key="16">
    <source>
        <dbReference type="ARBA" id="ARBA00048816"/>
    </source>
</evidence>
<dbReference type="GO" id="GO:0006541">
    <property type="term" value="P:glutamine metabolic process"/>
    <property type="evidence" value="ECO:0007669"/>
    <property type="project" value="TreeGrafter"/>
</dbReference>
<feature type="binding site" evidence="19">
    <location>
        <position position="299"/>
    </location>
    <ligand>
        <name>Mg(2+)</name>
        <dbReference type="ChEBI" id="CHEBI:18420"/>
        <label>1</label>
    </ligand>
</feature>
<dbReference type="GO" id="GO:0044205">
    <property type="term" value="P:'de novo' UMP biosynthetic process"/>
    <property type="evidence" value="ECO:0007669"/>
    <property type="project" value="UniProtKB-UniRule"/>
</dbReference>
<evidence type="ECO:0000256" key="15">
    <source>
        <dbReference type="ARBA" id="ARBA00047359"/>
    </source>
</evidence>
<feature type="binding site" evidence="19">
    <location>
        <position position="299"/>
    </location>
    <ligand>
        <name>Mg(2+)</name>
        <dbReference type="ChEBI" id="CHEBI:18420"/>
        <label>2</label>
    </ligand>
</feature>
<dbReference type="PANTHER" id="PTHR11405:SF53">
    <property type="entry name" value="CARBAMOYL-PHOSPHATE SYNTHASE [AMMONIA], MITOCHONDRIAL"/>
    <property type="match status" value="1"/>
</dbReference>
<keyword evidence="12" id="KW-0460">Magnesium</keyword>
<dbReference type="NCBIfam" id="NF003671">
    <property type="entry name" value="PRK05294.1"/>
    <property type="match status" value="1"/>
</dbReference>
<dbReference type="PANTHER" id="PTHR11405">
    <property type="entry name" value="CARBAMOYLTRANSFERASE FAMILY MEMBER"/>
    <property type="match status" value="1"/>
</dbReference>
<dbReference type="EC" id="6.3.5.5" evidence="19"/>
<dbReference type="NCBIfam" id="TIGR01369">
    <property type="entry name" value="CPSaseII_lrg"/>
    <property type="match status" value="1"/>
</dbReference>
<keyword evidence="23" id="KW-1185">Reference proteome</keyword>
<feature type="binding site" evidence="19">
    <location>
        <position position="169"/>
    </location>
    <ligand>
        <name>ATP</name>
        <dbReference type="ChEBI" id="CHEBI:30616"/>
        <label>1</label>
    </ligand>
</feature>
<dbReference type="InterPro" id="IPR036897">
    <property type="entry name" value="CarbamoylP_synth_lsu_oligo_sf"/>
</dbReference>
<keyword evidence="13 19" id="KW-0665">Pyrimidine biosynthesis</keyword>
<feature type="binding site" evidence="19">
    <location>
        <position position="845"/>
    </location>
    <ligand>
        <name>ATP</name>
        <dbReference type="ChEBI" id="CHEBI:30616"/>
        <label>2</label>
    </ligand>
</feature>
<keyword evidence="11 19" id="KW-0067">ATP-binding</keyword>
<keyword evidence="6 19" id="KW-0436">Ligase</keyword>
<evidence type="ECO:0000256" key="12">
    <source>
        <dbReference type="ARBA" id="ARBA00022842"/>
    </source>
</evidence>
<evidence type="ECO:0000256" key="14">
    <source>
        <dbReference type="ARBA" id="ARBA00023211"/>
    </source>
</evidence>
<feature type="binding site" evidence="19">
    <location>
        <position position="129"/>
    </location>
    <ligand>
        <name>ATP</name>
        <dbReference type="ChEBI" id="CHEBI:30616"/>
        <label>1</label>
    </ligand>
</feature>
<feature type="binding site" evidence="19">
    <location>
        <position position="285"/>
    </location>
    <ligand>
        <name>Mg(2+)</name>
        <dbReference type="ChEBI" id="CHEBI:18420"/>
        <label>1</label>
    </ligand>
</feature>
<dbReference type="SUPFAM" id="SSF52335">
    <property type="entry name" value="Methylglyoxal synthase-like"/>
    <property type="match status" value="1"/>
</dbReference>
<dbReference type="Gene3D" id="3.40.50.20">
    <property type="match status" value="2"/>
</dbReference>
<dbReference type="Pfam" id="PF02142">
    <property type="entry name" value="MGS"/>
    <property type="match status" value="1"/>
</dbReference>
<evidence type="ECO:0000313" key="22">
    <source>
        <dbReference type="EMBL" id="QDG54675.1"/>
    </source>
</evidence>
<dbReference type="PROSITE" id="PS50975">
    <property type="entry name" value="ATP_GRASP"/>
    <property type="match status" value="2"/>
</dbReference>
<dbReference type="GO" id="GO:0004087">
    <property type="term" value="F:carbamoyl-phosphate synthase (ammonia) activity"/>
    <property type="evidence" value="ECO:0007669"/>
    <property type="project" value="UniProtKB-EC"/>
</dbReference>
<evidence type="ECO:0000256" key="7">
    <source>
        <dbReference type="ARBA" id="ARBA00022605"/>
    </source>
</evidence>
<feature type="binding site" evidence="19">
    <location>
        <position position="210"/>
    </location>
    <ligand>
        <name>ATP</name>
        <dbReference type="ChEBI" id="CHEBI:30616"/>
        <label>1</label>
    </ligand>
</feature>
<dbReference type="SUPFAM" id="SSF52440">
    <property type="entry name" value="PreATP-grasp domain"/>
    <property type="match status" value="2"/>
</dbReference>
<dbReference type="Proteomes" id="UP000315995">
    <property type="component" value="Chromosome"/>
</dbReference>
<evidence type="ECO:0000256" key="2">
    <source>
        <dbReference type="ARBA" id="ARBA00004812"/>
    </source>
</evidence>
<feature type="binding site" evidence="19">
    <location>
        <position position="176"/>
    </location>
    <ligand>
        <name>ATP</name>
        <dbReference type="ChEBI" id="CHEBI:30616"/>
        <label>1</label>
    </ligand>
</feature>
<evidence type="ECO:0000313" key="23">
    <source>
        <dbReference type="Proteomes" id="UP000315995"/>
    </source>
</evidence>
<feature type="binding site" evidence="19">
    <location>
        <position position="241"/>
    </location>
    <ligand>
        <name>ATP</name>
        <dbReference type="ChEBI" id="CHEBI:30616"/>
        <label>1</label>
    </ligand>
</feature>